<accession>A0A067KTR0</accession>
<feature type="domain" description="EF-hand" evidence="2">
    <location>
        <begin position="19"/>
        <end position="54"/>
    </location>
</feature>
<organism evidence="3 4">
    <name type="scientific">Jatropha curcas</name>
    <name type="common">Barbados nut</name>
    <dbReference type="NCBI Taxonomy" id="180498"/>
    <lineage>
        <taxon>Eukaryota</taxon>
        <taxon>Viridiplantae</taxon>
        <taxon>Streptophyta</taxon>
        <taxon>Embryophyta</taxon>
        <taxon>Tracheophyta</taxon>
        <taxon>Spermatophyta</taxon>
        <taxon>Magnoliopsida</taxon>
        <taxon>eudicotyledons</taxon>
        <taxon>Gunneridae</taxon>
        <taxon>Pentapetalae</taxon>
        <taxon>rosids</taxon>
        <taxon>fabids</taxon>
        <taxon>Malpighiales</taxon>
        <taxon>Euphorbiaceae</taxon>
        <taxon>Crotonoideae</taxon>
        <taxon>Jatropheae</taxon>
        <taxon>Jatropha</taxon>
    </lineage>
</organism>
<dbReference type="PROSITE" id="PS00018">
    <property type="entry name" value="EF_HAND_1"/>
    <property type="match status" value="2"/>
</dbReference>
<dbReference type="InterPro" id="IPR018247">
    <property type="entry name" value="EF_Hand_1_Ca_BS"/>
</dbReference>
<name>A0A067KTR0_JATCU</name>
<dbReference type="InterPro" id="IPR011992">
    <property type="entry name" value="EF-hand-dom_pair"/>
</dbReference>
<dbReference type="Proteomes" id="UP000027138">
    <property type="component" value="Unassembled WGS sequence"/>
</dbReference>
<dbReference type="EMBL" id="KK914362">
    <property type="protein sequence ID" value="KDP38353.1"/>
    <property type="molecule type" value="Genomic_DNA"/>
</dbReference>
<reference evidence="3 4" key="1">
    <citation type="journal article" date="2014" name="PLoS ONE">
        <title>Global Analysis of Gene Expression Profiles in Physic Nut (Jatropha curcas L.) Seedlings Exposed to Salt Stress.</title>
        <authorList>
            <person name="Zhang L."/>
            <person name="Zhang C."/>
            <person name="Wu P."/>
            <person name="Chen Y."/>
            <person name="Li M."/>
            <person name="Jiang H."/>
            <person name="Wu G."/>
        </authorList>
    </citation>
    <scope>NUCLEOTIDE SEQUENCE [LARGE SCALE GENOMIC DNA]</scope>
    <source>
        <strain evidence="4">cv. GZQX0401</strain>
        <tissue evidence="3">Young leaves</tissue>
    </source>
</reference>
<sequence>MATHLVQDNKCMNSKAVPLTEQQIREIIISCDSNHDNLLDMDDLEKAFRQLGSKLPGFRATRVMRYADANRDGLIDLNELNDVVKYARRQGYSFK</sequence>
<dbReference type="SMART" id="SM00054">
    <property type="entry name" value="EFh"/>
    <property type="match status" value="2"/>
</dbReference>
<dbReference type="GO" id="GO:0005509">
    <property type="term" value="F:calcium ion binding"/>
    <property type="evidence" value="ECO:0007669"/>
    <property type="project" value="InterPro"/>
</dbReference>
<proteinExistence type="predicted"/>
<protein>
    <recommendedName>
        <fullName evidence="2">EF-hand domain-containing protein</fullName>
    </recommendedName>
</protein>
<keyword evidence="4" id="KW-1185">Reference proteome</keyword>
<dbReference type="Gene3D" id="1.10.238.10">
    <property type="entry name" value="EF-hand"/>
    <property type="match status" value="1"/>
</dbReference>
<dbReference type="AlphaFoldDB" id="A0A067KTR0"/>
<dbReference type="SUPFAM" id="SSF47473">
    <property type="entry name" value="EF-hand"/>
    <property type="match status" value="1"/>
</dbReference>
<keyword evidence="1" id="KW-0106">Calcium</keyword>
<feature type="domain" description="EF-hand" evidence="2">
    <location>
        <begin position="55"/>
        <end position="90"/>
    </location>
</feature>
<gene>
    <name evidence="3" type="ORF">JCGZ_04278</name>
</gene>
<evidence type="ECO:0000313" key="3">
    <source>
        <dbReference type="EMBL" id="KDP38353.1"/>
    </source>
</evidence>
<evidence type="ECO:0000259" key="2">
    <source>
        <dbReference type="PROSITE" id="PS50222"/>
    </source>
</evidence>
<evidence type="ECO:0000256" key="1">
    <source>
        <dbReference type="ARBA" id="ARBA00022837"/>
    </source>
</evidence>
<dbReference type="OrthoDB" id="26525at2759"/>
<evidence type="ECO:0000313" key="4">
    <source>
        <dbReference type="Proteomes" id="UP000027138"/>
    </source>
</evidence>
<dbReference type="InterPro" id="IPR002048">
    <property type="entry name" value="EF_hand_dom"/>
</dbReference>
<dbReference type="PROSITE" id="PS50222">
    <property type="entry name" value="EF_HAND_2"/>
    <property type="match status" value="2"/>
</dbReference>
<dbReference type="Pfam" id="PF13499">
    <property type="entry name" value="EF-hand_7"/>
    <property type="match status" value="1"/>
</dbReference>